<dbReference type="Proteomes" id="UP001159405">
    <property type="component" value="Unassembled WGS sequence"/>
</dbReference>
<keyword evidence="2" id="KW-1185">Reference proteome</keyword>
<feature type="non-terminal residue" evidence="1">
    <location>
        <position position="159"/>
    </location>
</feature>
<name>A0ABN8R1M2_9CNID</name>
<evidence type="ECO:0000313" key="1">
    <source>
        <dbReference type="EMBL" id="CAH3172647.1"/>
    </source>
</evidence>
<sequence length="159" mass="18592">MLTWERTLQEIGNDENFAIPFWESKTQCEPAICSEELLGVTKQVGGTVKGKYFDNWCVICTSEQTHFSTKMCDPMNKKTGLERITEKEMEGKIVFMRNGLASSTRTLRFLQPTMHPSDTTKITSLYHCIPRYRQYTHQQMFINKKSFEFGYDYDNVDEN</sequence>
<accession>A0ABN8R1M2</accession>
<dbReference type="SUPFAM" id="SSF48056">
    <property type="entry name" value="Di-copper centre-containing domain"/>
    <property type="match status" value="1"/>
</dbReference>
<proteinExistence type="predicted"/>
<protein>
    <submittedName>
        <fullName evidence="1">Uncharacterized protein</fullName>
    </submittedName>
</protein>
<comment type="caution">
    <text evidence="1">The sequence shown here is derived from an EMBL/GenBank/DDBJ whole genome shotgun (WGS) entry which is preliminary data.</text>
</comment>
<dbReference type="Gene3D" id="1.10.1280.10">
    <property type="entry name" value="Di-copper center containing domain from catechol oxidase"/>
    <property type="match status" value="1"/>
</dbReference>
<evidence type="ECO:0000313" key="2">
    <source>
        <dbReference type="Proteomes" id="UP001159405"/>
    </source>
</evidence>
<gene>
    <name evidence="1" type="ORF">PLOB_00013103</name>
</gene>
<organism evidence="1 2">
    <name type="scientific">Porites lobata</name>
    <dbReference type="NCBI Taxonomy" id="104759"/>
    <lineage>
        <taxon>Eukaryota</taxon>
        <taxon>Metazoa</taxon>
        <taxon>Cnidaria</taxon>
        <taxon>Anthozoa</taxon>
        <taxon>Hexacorallia</taxon>
        <taxon>Scleractinia</taxon>
        <taxon>Fungiina</taxon>
        <taxon>Poritidae</taxon>
        <taxon>Porites</taxon>
    </lineage>
</organism>
<reference evidence="1 2" key="1">
    <citation type="submission" date="2022-05" db="EMBL/GenBank/DDBJ databases">
        <authorList>
            <consortium name="Genoscope - CEA"/>
            <person name="William W."/>
        </authorList>
    </citation>
    <scope>NUCLEOTIDE SEQUENCE [LARGE SCALE GENOMIC DNA]</scope>
</reference>
<dbReference type="InterPro" id="IPR008922">
    <property type="entry name" value="Di-copper_centre_dom_sf"/>
</dbReference>
<dbReference type="EMBL" id="CALNXK010000175">
    <property type="protein sequence ID" value="CAH3172647.1"/>
    <property type="molecule type" value="Genomic_DNA"/>
</dbReference>